<dbReference type="OrthoDB" id="16262at2759"/>
<keyword evidence="3" id="KW-0028">Amino-acid biosynthesis</keyword>
<protein>
    <submittedName>
        <fullName evidence="7">Acetolactate synthase, mitochondrial</fullName>
    </submittedName>
</protein>
<dbReference type="InterPro" id="IPR039368">
    <property type="entry name" value="AHAS_TPP"/>
</dbReference>
<evidence type="ECO:0000313" key="8">
    <source>
        <dbReference type="Proteomes" id="UP000750334"/>
    </source>
</evidence>
<accession>A0A9P6WBK2</accession>
<dbReference type="GO" id="GO:0003984">
    <property type="term" value="F:acetolactate synthase activity"/>
    <property type="evidence" value="ECO:0007669"/>
    <property type="project" value="TreeGrafter"/>
</dbReference>
<keyword evidence="4" id="KW-0786">Thiamine pyrophosphate</keyword>
<comment type="similarity">
    <text evidence="2">Belongs to the TPP enzyme family.</text>
</comment>
<reference evidence="7 8" key="1">
    <citation type="submission" date="2020-11" db="EMBL/GenBank/DDBJ databases">
        <title>Kefir isolates.</title>
        <authorList>
            <person name="Marcisauskas S."/>
            <person name="Kim Y."/>
            <person name="Blasche S."/>
        </authorList>
    </citation>
    <scope>NUCLEOTIDE SEQUENCE [LARGE SCALE GENOMIC DNA]</scope>
    <source>
        <strain evidence="7 8">OG2</strain>
    </source>
</reference>
<dbReference type="GO" id="GO:0050660">
    <property type="term" value="F:flavin adenine dinucleotide binding"/>
    <property type="evidence" value="ECO:0007669"/>
    <property type="project" value="TreeGrafter"/>
</dbReference>
<dbReference type="GO" id="GO:0009097">
    <property type="term" value="P:isoleucine biosynthetic process"/>
    <property type="evidence" value="ECO:0007669"/>
    <property type="project" value="TreeGrafter"/>
</dbReference>
<dbReference type="GO" id="GO:0030976">
    <property type="term" value="F:thiamine pyrophosphate binding"/>
    <property type="evidence" value="ECO:0007669"/>
    <property type="project" value="InterPro"/>
</dbReference>
<evidence type="ECO:0000256" key="1">
    <source>
        <dbReference type="ARBA" id="ARBA00001964"/>
    </source>
</evidence>
<dbReference type="FunFam" id="3.40.50.970:FF:000053">
    <property type="entry name" value="Acetolactate synthase, mitochondrial"/>
    <property type="match status" value="1"/>
</dbReference>
<dbReference type="GO" id="GO:0005948">
    <property type="term" value="C:acetolactate synthase complex"/>
    <property type="evidence" value="ECO:0007669"/>
    <property type="project" value="TreeGrafter"/>
</dbReference>
<dbReference type="GO" id="GO:0005739">
    <property type="term" value="C:mitochondrion"/>
    <property type="evidence" value="ECO:0007669"/>
    <property type="project" value="TreeGrafter"/>
</dbReference>
<evidence type="ECO:0000256" key="5">
    <source>
        <dbReference type="ARBA" id="ARBA00029440"/>
    </source>
</evidence>
<dbReference type="InterPro" id="IPR045229">
    <property type="entry name" value="TPP_enz"/>
</dbReference>
<proteinExistence type="inferred from homology"/>
<dbReference type="InterPro" id="IPR000399">
    <property type="entry name" value="TPP-bd_CS"/>
</dbReference>
<dbReference type="GO" id="GO:0000287">
    <property type="term" value="F:magnesium ion binding"/>
    <property type="evidence" value="ECO:0007669"/>
    <property type="project" value="InterPro"/>
</dbReference>
<dbReference type="PANTHER" id="PTHR18968:SF13">
    <property type="entry name" value="ACETOLACTATE SYNTHASE CATALYTIC SUBUNIT, MITOCHONDRIAL"/>
    <property type="match status" value="1"/>
</dbReference>
<comment type="pathway">
    <text evidence="5">Amino-acid biosynthesis.</text>
</comment>
<sequence>MWTAQHWTWKNPRTFITSGGLGTMGYGLPSAIGAQVAKPQALVIDIDGDASFNMTLNELSSAVQAGVPIKILLLNNEEQGMVTQWQSLFYQNRYSHTHQLNPNFIKLAQAMGLKAMHVSKLANLNKSLEEFVSTPGPVLLEVEVEKKVPVLPMVPAGKGLDEFISFDPEVEKEQNRVRHQRTNGEF</sequence>
<dbReference type="PANTHER" id="PTHR18968">
    <property type="entry name" value="THIAMINE PYROPHOSPHATE ENZYMES"/>
    <property type="match status" value="1"/>
</dbReference>
<evidence type="ECO:0000256" key="4">
    <source>
        <dbReference type="ARBA" id="ARBA00023052"/>
    </source>
</evidence>
<dbReference type="PROSITE" id="PS00187">
    <property type="entry name" value="TPP_ENZYMES"/>
    <property type="match status" value="1"/>
</dbReference>
<dbReference type="Proteomes" id="UP000750334">
    <property type="component" value="Unassembled WGS sequence"/>
</dbReference>
<evidence type="ECO:0000259" key="6">
    <source>
        <dbReference type="Pfam" id="PF02775"/>
    </source>
</evidence>
<evidence type="ECO:0000256" key="2">
    <source>
        <dbReference type="ARBA" id="ARBA00007812"/>
    </source>
</evidence>
<feature type="domain" description="Thiamine pyrophosphate enzyme TPP-binding" evidence="6">
    <location>
        <begin position="1"/>
        <end position="142"/>
    </location>
</feature>
<dbReference type="Gene3D" id="3.40.50.970">
    <property type="match status" value="1"/>
</dbReference>
<evidence type="ECO:0000256" key="3">
    <source>
        <dbReference type="ARBA" id="ARBA00022605"/>
    </source>
</evidence>
<dbReference type="SUPFAM" id="SSF52518">
    <property type="entry name" value="Thiamin diphosphate-binding fold (THDP-binding)"/>
    <property type="match status" value="1"/>
</dbReference>
<dbReference type="CDD" id="cd02015">
    <property type="entry name" value="TPP_AHAS"/>
    <property type="match status" value="1"/>
</dbReference>
<dbReference type="InterPro" id="IPR029061">
    <property type="entry name" value="THDP-binding"/>
</dbReference>
<dbReference type="GO" id="GO:0009099">
    <property type="term" value="P:L-valine biosynthetic process"/>
    <property type="evidence" value="ECO:0007669"/>
    <property type="project" value="TreeGrafter"/>
</dbReference>
<evidence type="ECO:0000313" key="7">
    <source>
        <dbReference type="EMBL" id="KAG0668425.1"/>
    </source>
</evidence>
<comment type="caution">
    <text evidence="7">The sequence shown here is derived from an EMBL/GenBank/DDBJ whole genome shotgun (WGS) entry which is preliminary data.</text>
</comment>
<name>A0A9P6WBK2_MAUEX</name>
<organism evidence="7 8">
    <name type="scientific">Maudiozyma exigua</name>
    <name type="common">Yeast</name>
    <name type="synonym">Kazachstania exigua</name>
    <dbReference type="NCBI Taxonomy" id="34358"/>
    <lineage>
        <taxon>Eukaryota</taxon>
        <taxon>Fungi</taxon>
        <taxon>Dikarya</taxon>
        <taxon>Ascomycota</taxon>
        <taxon>Saccharomycotina</taxon>
        <taxon>Saccharomycetes</taxon>
        <taxon>Saccharomycetales</taxon>
        <taxon>Saccharomycetaceae</taxon>
        <taxon>Maudiozyma</taxon>
    </lineage>
</organism>
<dbReference type="AlphaFoldDB" id="A0A9P6WBK2"/>
<dbReference type="Pfam" id="PF02775">
    <property type="entry name" value="TPP_enzyme_C"/>
    <property type="match status" value="1"/>
</dbReference>
<comment type="cofactor">
    <cofactor evidence="1">
        <name>thiamine diphosphate</name>
        <dbReference type="ChEBI" id="CHEBI:58937"/>
    </cofactor>
</comment>
<dbReference type="EMBL" id="PUHR01000067">
    <property type="protein sequence ID" value="KAG0668425.1"/>
    <property type="molecule type" value="Genomic_DNA"/>
</dbReference>
<gene>
    <name evidence="7" type="primary">ILV2_3</name>
    <name evidence="7" type="ORF">C6P45_004650</name>
</gene>
<dbReference type="InterPro" id="IPR011766">
    <property type="entry name" value="TPP_enzyme_TPP-bd"/>
</dbReference>
<keyword evidence="8" id="KW-1185">Reference proteome</keyword>